<organism evidence="3 4">
    <name type="scientific">Aquilegia coerulea</name>
    <name type="common">Rocky mountain columbine</name>
    <dbReference type="NCBI Taxonomy" id="218851"/>
    <lineage>
        <taxon>Eukaryota</taxon>
        <taxon>Viridiplantae</taxon>
        <taxon>Streptophyta</taxon>
        <taxon>Embryophyta</taxon>
        <taxon>Tracheophyta</taxon>
        <taxon>Spermatophyta</taxon>
        <taxon>Magnoliopsida</taxon>
        <taxon>Ranunculales</taxon>
        <taxon>Ranunculaceae</taxon>
        <taxon>Thalictroideae</taxon>
        <taxon>Aquilegia</taxon>
    </lineage>
</organism>
<dbReference type="InterPro" id="IPR058017">
    <property type="entry name" value="At3g28540-like_C"/>
</dbReference>
<feature type="region of interest" description="Disordered" evidence="1">
    <location>
        <begin position="75"/>
        <end position="113"/>
    </location>
</feature>
<proteinExistence type="predicted"/>
<evidence type="ECO:0000259" key="2">
    <source>
        <dbReference type="Pfam" id="PF25568"/>
    </source>
</evidence>
<dbReference type="Pfam" id="PF25568">
    <property type="entry name" value="AAA_lid_At3g28540"/>
    <property type="match status" value="1"/>
</dbReference>
<dbReference type="InterPro" id="IPR050747">
    <property type="entry name" value="Mitochondrial_chaperone_BCS1"/>
</dbReference>
<dbReference type="AlphaFoldDB" id="A0A2G5EK53"/>
<keyword evidence="4" id="KW-1185">Reference proteome</keyword>
<feature type="compositionally biased region" description="Basic and acidic residues" evidence="1">
    <location>
        <begin position="75"/>
        <end position="104"/>
    </location>
</feature>
<name>A0A2G5EK53_AQUCA</name>
<evidence type="ECO:0000313" key="3">
    <source>
        <dbReference type="EMBL" id="PIA56100.1"/>
    </source>
</evidence>
<evidence type="ECO:0000256" key="1">
    <source>
        <dbReference type="SAM" id="MobiDB-lite"/>
    </source>
</evidence>
<dbReference type="PANTHER" id="PTHR23070">
    <property type="entry name" value="BCS1 AAA-TYPE ATPASE"/>
    <property type="match status" value="1"/>
</dbReference>
<feature type="domain" description="AAA+ ATPase At3g28540-like C-terminal" evidence="2">
    <location>
        <begin position="10"/>
        <end position="81"/>
    </location>
</feature>
<protein>
    <recommendedName>
        <fullName evidence="2">AAA+ ATPase At3g28540-like C-terminal domain-containing protein</fullName>
    </recommendedName>
</protein>
<dbReference type="Proteomes" id="UP000230069">
    <property type="component" value="Unassembled WGS sequence"/>
</dbReference>
<dbReference type="STRING" id="218851.A0A2G5EK53"/>
<sequence>MDMHIHLSYCTTEGFNILAYNYLGLHKNQDNKLYVEIEDSIEKSQVTPAEVAEELMKSEDVDIALGGVLNFLKRKEMEPSEQDQNKDALKKPKKQKIENKEVKKIVRPRRRMG</sequence>
<accession>A0A2G5EK53</accession>
<evidence type="ECO:0000313" key="4">
    <source>
        <dbReference type="Proteomes" id="UP000230069"/>
    </source>
</evidence>
<reference evidence="3 4" key="1">
    <citation type="submission" date="2017-09" db="EMBL/GenBank/DDBJ databases">
        <title>WGS assembly of Aquilegia coerulea Goldsmith.</title>
        <authorList>
            <person name="Hodges S."/>
            <person name="Kramer E."/>
            <person name="Nordborg M."/>
            <person name="Tomkins J."/>
            <person name="Borevitz J."/>
            <person name="Derieg N."/>
            <person name="Yan J."/>
            <person name="Mihaltcheva S."/>
            <person name="Hayes R.D."/>
            <person name="Rokhsar D."/>
        </authorList>
    </citation>
    <scope>NUCLEOTIDE SEQUENCE [LARGE SCALE GENOMIC DNA]</scope>
    <source>
        <strain evidence="4">cv. Goldsmith</strain>
    </source>
</reference>
<dbReference type="InParanoid" id="A0A2G5EK53"/>
<dbReference type="OrthoDB" id="1305024at2759"/>
<gene>
    <name evidence="3" type="ORF">AQUCO_00700451v1</name>
</gene>
<dbReference type="Gene3D" id="6.10.280.40">
    <property type="match status" value="1"/>
</dbReference>
<dbReference type="EMBL" id="KZ305024">
    <property type="protein sequence ID" value="PIA56100.1"/>
    <property type="molecule type" value="Genomic_DNA"/>
</dbReference>